<keyword evidence="12" id="KW-1185">Reference proteome</keyword>
<keyword evidence="6 10" id="KW-1133">Transmembrane helix</keyword>
<evidence type="ECO:0000256" key="6">
    <source>
        <dbReference type="ARBA" id="ARBA00022989"/>
    </source>
</evidence>
<evidence type="ECO:0000256" key="7">
    <source>
        <dbReference type="ARBA" id="ARBA00023136"/>
    </source>
</evidence>
<dbReference type="OrthoDB" id="6782747at2759"/>
<keyword evidence="8" id="KW-0675">Receptor</keyword>
<keyword evidence="9" id="KW-0807">Transducer</keyword>
<evidence type="ECO:0000313" key="11">
    <source>
        <dbReference type="EMBL" id="RZC22678.1"/>
    </source>
</evidence>
<dbReference type="Proteomes" id="UP000292052">
    <property type="component" value="Unassembled WGS sequence"/>
</dbReference>
<feature type="transmembrane region" description="Helical" evidence="10">
    <location>
        <begin position="160"/>
        <end position="183"/>
    </location>
</feature>
<evidence type="ECO:0000256" key="10">
    <source>
        <dbReference type="SAM" id="Phobius"/>
    </source>
</evidence>
<feature type="transmembrane region" description="Helical" evidence="10">
    <location>
        <begin position="375"/>
        <end position="395"/>
    </location>
</feature>
<reference evidence="11 12" key="1">
    <citation type="submission" date="2017-03" db="EMBL/GenBank/DDBJ databases">
        <title>Genome of the blue death feigning beetle - Asbolus verrucosus.</title>
        <authorList>
            <person name="Rider S.D."/>
        </authorList>
    </citation>
    <scope>NUCLEOTIDE SEQUENCE [LARGE SCALE GENOMIC DNA]</scope>
    <source>
        <strain evidence="11">Butters</strain>
        <tissue evidence="11">Head and leg muscle</tissue>
    </source>
</reference>
<feature type="non-terminal residue" evidence="11">
    <location>
        <position position="1"/>
    </location>
</feature>
<evidence type="ECO:0000256" key="3">
    <source>
        <dbReference type="ARBA" id="ARBA00022606"/>
    </source>
</evidence>
<evidence type="ECO:0000256" key="4">
    <source>
        <dbReference type="ARBA" id="ARBA00022692"/>
    </source>
</evidence>
<feature type="transmembrane region" description="Helical" evidence="10">
    <location>
        <begin position="203"/>
        <end position="224"/>
    </location>
</feature>
<dbReference type="EMBL" id="QDEB01103636">
    <property type="protein sequence ID" value="RZC22678.1"/>
    <property type="molecule type" value="Genomic_DNA"/>
</dbReference>
<dbReference type="InterPro" id="IPR004117">
    <property type="entry name" value="7tm6_olfct_rcpt"/>
</dbReference>
<keyword evidence="7 10" id="KW-0472">Membrane</keyword>
<evidence type="ECO:0008006" key="13">
    <source>
        <dbReference type="Google" id="ProtNLM"/>
    </source>
</evidence>
<evidence type="ECO:0000256" key="2">
    <source>
        <dbReference type="ARBA" id="ARBA00022475"/>
    </source>
</evidence>
<dbReference type="AlphaFoldDB" id="A0A482VG44"/>
<keyword evidence="5" id="KW-0552">Olfaction</keyword>
<proteinExistence type="predicted"/>
<dbReference type="GO" id="GO:0007165">
    <property type="term" value="P:signal transduction"/>
    <property type="evidence" value="ECO:0007669"/>
    <property type="project" value="UniProtKB-KW"/>
</dbReference>
<evidence type="ECO:0000256" key="8">
    <source>
        <dbReference type="ARBA" id="ARBA00023170"/>
    </source>
</evidence>
<organism evidence="11 12">
    <name type="scientific">Asbolus verrucosus</name>
    <name type="common">Desert ironclad beetle</name>
    <dbReference type="NCBI Taxonomy" id="1661398"/>
    <lineage>
        <taxon>Eukaryota</taxon>
        <taxon>Metazoa</taxon>
        <taxon>Ecdysozoa</taxon>
        <taxon>Arthropoda</taxon>
        <taxon>Hexapoda</taxon>
        <taxon>Insecta</taxon>
        <taxon>Pterygota</taxon>
        <taxon>Neoptera</taxon>
        <taxon>Endopterygota</taxon>
        <taxon>Coleoptera</taxon>
        <taxon>Polyphaga</taxon>
        <taxon>Cucujiformia</taxon>
        <taxon>Tenebrionidae</taxon>
        <taxon>Pimeliinae</taxon>
        <taxon>Asbolus</taxon>
    </lineage>
</organism>
<feature type="non-terminal residue" evidence="11">
    <location>
        <position position="396"/>
    </location>
</feature>
<protein>
    <recommendedName>
        <fullName evidence="13">7tm 6 domain containing protein</fullName>
    </recommendedName>
</protein>
<accession>A0A482VG44</accession>
<evidence type="ECO:0000256" key="5">
    <source>
        <dbReference type="ARBA" id="ARBA00022725"/>
    </source>
</evidence>
<keyword evidence="3" id="KW-0716">Sensory transduction</keyword>
<evidence type="ECO:0000256" key="1">
    <source>
        <dbReference type="ARBA" id="ARBA00004651"/>
    </source>
</evidence>
<dbReference type="PANTHER" id="PTHR21137">
    <property type="entry name" value="ODORANT RECEPTOR"/>
    <property type="match status" value="1"/>
</dbReference>
<keyword evidence="4 10" id="KW-0812">Transmembrane</keyword>
<dbReference type="GO" id="GO:0005886">
    <property type="term" value="C:plasma membrane"/>
    <property type="evidence" value="ECO:0007669"/>
    <property type="project" value="UniProtKB-SubCell"/>
</dbReference>
<feature type="transmembrane region" description="Helical" evidence="10">
    <location>
        <begin position="33"/>
        <end position="53"/>
    </location>
</feature>
<comment type="caution">
    <text evidence="11">The sequence shown here is derived from an EMBL/GenBank/DDBJ whole genome shotgun (WGS) entry which is preliminary data.</text>
</comment>
<keyword evidence="2" id="KW-1003">Cell membrane</keyword>
<feature type="transmembrane region" description="Helical" evidence="10">
    <location>
        <begin position="245"/>
        <end position="265"/>
    </location>
</feature>
<dbReference type="GO" id="GO:0005549">
    <property type="term" value="F:odorant binding"/>
    <property type="evidence" value="ECO:0007669"/>
    <property type="project" value="InterPro"/>
</dbReference>
<evidence type="ECO:0000313" key="12">
    <source>
        <dbReference type="Proteomes" id="UP000292052"/>
    </source>
</evidence>
<name>A0A482VG44_ASBVE</name>
<feature type="transmembrane region" description="Helical" evidence="10">
    <location>
        <begin position="78"/>
        <end position="100"/>
    </location>
</feature>
<gene>
    <name evidence="11" type="ORF">BDFB_011052</name>
</gene>
<evidence type="ECO:0000256" key="9">
    <source>
        <dbReference type="ARBA" id="ARBA00023224"/>
    </source>
</evidence>
<comment type="subcellular location">
    <subcellularLocation>
        <location evidence="1">Cell membrane</location>
        <topology evidence="1">Multi-pass membrane protein</topology>
    </subcellularLocation>
</comment>
<sequence>DIYNSFTSLGWSLDCAGEEVRSTITKWSTRANYLNFFTFFVFASVCFVILPLIGDESELFLCIRAFKYYFGSWSVIPYWFYFAISPFFIYSGVRHAYVLLYEMMLTQQQIALVNEHLLRISDDLDEGMERYQDEIYRRLRFCIKQHIALKKFILEIREKIQTAVPIFLIFAILGFATSRDLFIGLRKLFLELGFHKITKQINLIFLVYHSVAYLIQLVFILTHMNVELTSRYTPVMLITLCHSNYLNIFTFVIFASGTLVMMPFMGDQSELFLCIQVFKHYFGSWSIIPYWLYFATIPFCVYSSVKHAYLILYIMLLTQQQIALVSEHLLRISDDLDEGMETYQDEIYKRLRFCVKQHVALKKFILDVQQRIQSAIPVFLIFAILCMASSIFLILN</sequence>
<feature type="transmembrane region" description="Helical" evidence="10">
    <location>
        <begin position="285"/>
        <end position="305"/>
    </location>
</feature>
<dbReference type="GO" id="GO:0004984">
    <property type="term" value="F:olfactory receptor activity"/>
    <property type="evidence" value="ECO:0007669"/>
    <property type="project" value="InterPro"/>
</dbReference>
<dbReference type="PANTHER" id="PTHR21137:SF35">
    <property type="entry name" value="ODORANT RECEPTOR 19A-RELATED"/>
    <property type="match status" value="1"/>
</dbReference>